<evidence type="ECO:0000256" key="1">
    <source>
        <dbReference type="ARBA" id="ARBA00004651"/>
    </source>
</evidence>
<keyword evidence="6 12" id="KW-0812">Transmembrane</keyword>
<evidence type="ECO:0000256" key="11">
    <source>
        <dbReference type="ARBA" id="ARBA00023136"/>
    </source>
</evidence>
<dbReference type="GO" id="GO:0046872">
    <property type="term" value="F:metal ion binding"/>
    <property type="evidence" value="ECO:0007669"/>
    <property type="project" value="UniProtKB-UniRule"/>
</dbReference>
<dbReference type="GO" id="GO:0020037">
    <property type="term" value="F:heme binding"/>
    <property type="evidence" value="ECO:0007669"/>
    <property type="project" value="TreeGrafter"/>
</dbReference>
<sequence>MGYGGRHPRGDARAGPYRDAEAMDTLDLARLQFALTAGTHFLFVALTLGLATLIAVVQTRATLTRSAVHERMTRFWGRLYVINYVMGIVTGLVMEFQLGMAWNGLSHFSGNVFGAALAMETLVAFFVESTFLGLWIFGWGRLNRWAHLAVFWVVTLTAYASAYWVLVANGFMQNPVGAELSGGTLRLTDAAAVLANPAALTAFGHVLAASLVAAGFFLAGVSAHHLRRRTAEQEFFRRSLRIGVFTGLPGLAAVLAFGELSFSTVQPMKWAVFEGDAAEIERLRAEAAAAYEAVRESVGGAAGLVDHVPPALPVQAGGIVMLGLFGVMALVSLVSVPLALSSRAVRGLRAWHVLLTAAVPLPFAAVLGGWVLREAGRQPWAVQGLLTTEEALSDLPPGLLRFSLAAFTVLFAVLVAVNVWMLARAARRGPDPADGPADGAPDLPSGSSAARDEPIPAAVF</sequence>
<evidence type="ECO:0000256" key="7">
    <source>
        <dbReference type="ARBA" id="ARBA00022723"/>
    </source>
</evidence>
<dbReference type="GO" id="GO:0005886">
    <property type="term" value="C:plasma membrane"/>
    <property type="evidence" value="ECO:0007669"/>
    <property type="project" value="UniProtKB-SubCell"/>
</dbReference>
<feature type="transmembrane region" description="Helical" evidence="12">
    <location>
        <begin position="112"/>
        <end position="138"/>
    </location>
</feature>
<evidence type="ECO:0000256" key="12">
    <source>
        <dbReference type="PIRNR" id="PIRNR006446"/>
    </source>
</evidence>
<evidence type="ECO:0000256" key="10">
    <source>
        <dbReference type="ARBA" id="ARBA00023004"/>
    </source>
</evidence>
<name>A0AA37BH40_9ACTN</name>
<dbReference type="GO" id="GO:0019646">
    <property type="term" value="P:aerobic electron transport chain"/>
    <property type="evidence" value="ECO:0007669"/>
    <property type="project" value="InterPro"/>
</dbReference>
<reference evidence="14" key="2">
    <citation type="submission" date="2022-09" db="EMBL/GenBank/DDBJ databases">
        <authorList>
            <person name="Sun Q."/>
            <person name="Ohkuma M."/>
        </authorList>
    </citation>
    <scope>NUCLEOTIDE SEQUENCE</scope>
    <source>
        <strain evidence="14">JCM 3093</strain>
    </source>
</reference>
<comment type="caution">
    <text evidence="14">The sequence shown here is derived from an EMBL/GenBank/DDBJ whole genome shotgun (WGS) entry which is preliminary data.</text>
</comment>
<dbReference type="Proteomes" id="UP000627984">
    <property type="component" value="Unassembled WGS sequence"/>
</dbReference>
<evidence type="ECO:0000256" key="8">
    <source>
        <dbReference type="ARBA" id="ARBA00022982"/>
    </source>
</evidence>
<keyword evidence="10 12" id="KW-0408">Iron</keyword>
<feature type="transmembrane region" description="Helical" evidence="12">
    <location>
        <begin position="402"/>
        <end position="423"/>
    </location>
</feature>
<dbReference type="PANTHER" id="PTHR30365">
    <property type="entry name" value="CYTOCHROME D UBIQUINOL OXIDASE"/>
    <property type="match status" value="1"/>
</dbReference>
<feature type="transmembrane region" description="Helical" evidence="12">
    <location>
        <begin position="202"/>
        <end position="221"/>
    </location>
</feature>
<gene>
    <name evidence="14" type="primary">cydA</name>
    <name evidence="14" type="ORF">GCM10010126_32490</name>
</gene>
<comment type="subcellular location">
    <subcellularLocation>
        <location evidence="1">Cell membrane</location>
        <topology evidence="1">Multi-pass membrane protein</topology>
    </subcellularLocation>
</comment>
<feature type="transmembrane region" description="Helical" evidence="12">
    <location>
        <begin position="319"/>
        <end position="340"/>
    </location>
</feature>
<dbReference type="GO" id="GO:0070069">
    <property type="term" value="C:cytochrome complex"/>
    <property type="evidence" value="ECO:0007669"/>
    <property type="project" value="UniProtKB-UniRule"/>
</dbReference>
<evidence type="ECO:0000313" key="15">
    <source>
        <dbReference type="Proteomes" id="UP000627984"/>
    </source>
</evidence>
<evidence type="ECO:0000256" key="13">
    <source>
        <dbReference type="SAM" id="MobiDB-lite"/>
    </source>
</evidence>
<dbReference type="InterPro" id="IPR002585">
    <property type="entry name" value="Cyt-d_ubiquinol_oxidase_su_1"/>
</dbReference>
<evidence type="ECO:0000256" key="4">
    <source>
        <dbReference type="ARBA" id="ARBA00022475"/>
    </source>
</evidence>
<evidence type="ECO:0000256" key="6">
    <source>
        <dbReference type="ARBA" id="ARBA00022692"/>
    </source>
</evidence>
<comment type="similarity">
    <text evidence="2 12">Belongs to the cytochrome ubiquinol oxidase subunit 1 family.</text>
</comment>
<dbReference type="PANTHER" id="PTHR30365:SF15">
    <property type="entry name" value="CYTOCHROME BD UBIQUINOL OXIDASE SUBUNIT 1"/>
    <property type="match status" value="1"/>
</dbReference>
<protein>
    <submittedName>
        <fullName evidence="14">Cytochrome ubiquinol oxidase subunit I</fullName>
    </submittedName>
</protein>
<evidence type="ECO:0000256" key="3">
    <source>
        <dbReference type="ARBA" id="ARBA00022448"/>
    </source>
</evidence>
<dbReference type="GO" id="GO:0016682">
    <property type="term" value="F:oxidoreductase activity, acting on diphenols and related substances as donors, oxygen as acceptor"/>
    <property type="evidence" value="ECO:0007669"/>
    <property type="project" value="TreeGrafter"/>
</dbReference>
<keyword evidence="3 12" id="KW-0813">Transport</keyword>
<dbReference type="Pfam" id="PF01654">
    <property type="entry name" value="Cyt_bd_oxida_I"/>
    <property type="match status" value="1"/>
</dbReference>
<feature type="transmembrane region" description="Helical" evidence="12">
    <location>
        <begin position="145"/>
        <end position="166"/>
    </location>
</feature>
<feature type="transmembrane region" description="Helical" evidence="12">
    <location>
        <begin position="78"/>
        <end position="100"/>
    </location>
</feature>
<feature type="compositionally biased region" description="Low complexity" evidence="13">
    <location>
        <begin position="432"/>
        <end position="442"/>
    </location>
</feature>
<feature type="transmembrane region" description="Helical" evidence="12">
    <location>
        <begin position="352"/>
        <end position="372"/>
    </location>
</feature>
<keyword evidence="7 12" id="KW-0479">Metal-binding</keyword>
<evidence type="ECO:0000313" key="14">
    <source>
        <dbReference type="EMBL" id="GGK70565.1"/>
    </source>
</evidence>
<dbReference type="GO" id="GO:0009055">
    <property type="term" value="F:electron transfer activity"/>
    <property type="evidence" value="ECO:0007669"/>
    <property type="project" value="UniProtKB-UniRule"/>
</dbReference>
<keyword evidence="4 12" id="KW-1003">Cell membrane</keyword>
<dbReference type="PIRSF" id="PIRSF006446">
    <property type="entry name" value="Cyt_quinol_oxidase_1"/>
    <property type="match status" value="1"/>
</dbReference>
<feature type="transmembrane region" description="Helical" evidence="12">
    <location>
        <begin position="242"/>
        <end position="262"/>
    </location>
</feature>
<keyword evidence="9 12" id="KW-1133">Transmembrane helix</keyword>
<evidence type="ECO:0000256" key="9">
    <source>
        <dbReference type="ARBA" id="ARBA00022989"/>
    </source>
</evidence>
<evidence type="ECO:0000256" key="5">
    <source>
        <dbReference type="ARBA" id="ARBA00022617"/>
    </source>
</evidence>
<feature type="transmembrane region" description="Helical" evidence="12">
    <location>
        <begin position="33"/>
        <end position="57"/>
    </location>
</feature>
<evidence type="ECO:0000256" key="2">
    <source>
        <dbReference type="ARBA" id="ARBA00009819"/>
    </source>
</evidence>
<proteinExistence type="inferred from homology"/>
<keyword evidence="11 12" id="KW-0472">Membrane</keyword>
<feature type="region of interest" description="Disordered" evidence="13">
    <location>
        <begin position="429"/>
        <end position="460"/>
    </location>
</feature>
<organism evidence="14 15">
    <name type="scientific">Planomonospora parontospora</name>
    <dbReference type="NCBI Taxonomy" id="58119"/>
    <lineage>
        <taxon>Bacteria</taxon>
        <taxon>Bacillati</taxon>
        <taxon>Actinomycetota</taxon>
        <taxon>Actinomycetes</taxon>
        <taxon>Streptosporangiales</taxon>
        <taxon>Streptosporangiaceae</taxon>
        <taxon>Planomonospora</taxon>
    </lineage>
</organism>
<keyword evidence="8 12" id="KW-0249">Electron transport</keyword>
<dbReference type="EMBL" id="BMQD01000009">
    <property type="protein sequence ID" value="GGK70565.1"/>
    <property type="molecule type" value="Genomic_DNA"/>
</dbReference>
<dbReference type="AlphaFoldDB" id="A0AA37BH40"/>
<reference evidence="14" key="1">
    <citation type="journal article" date="2014" name="Int. J. Syst. Evol. Microbiol.">
        <title>Complete genome sequence of Corynebacterium casei LMG S-19264T (=DSM 44701T), isolated from a smear-ripened cheese.</title>
        <authorList>
            <consortium name="US DOE Joint Genome Institute (JGI-PGF)"/>
            <person name="Walter F."/>
            <person name="Albersmeier A."/>
            <person name="Kalinowski J."/>
            <person name="Ruckert C."/>
        </authorList>
    </citation>
    <scope>NUCLEOTIDE SEQUENCE</scope>
    <source>
        <strain evidence="14">JCM 3093</strain>
    </source>
</reference>
<accession>A0AA37BH40</accession>
<keyword evidence="5 12" id="KW-0349">Heme</keyword>